<dbReference type="EMBL" id="CP147251">
    <property type="protein sequence ID" value="WYJ76247.1"/>
    <property type="molecule type" value="Genomic_DNA"/>
</dbReference>
<evidence type="ECO:0000313" key="1">
    <source>
        <dbReference type="EMBL" id="WYJ76247.1"/>
    </source>
</evidence>
<protein>
    <submittedName>
        <fullName evidence="1">Phospholipase/carboxylesterase</fullName>
    </submittedName>
</protein>
<evidence type="ECO:0000313" key="2">
    <source>
        <dbReference type="Proteomes" id="UP000664701"/>
    </source>
</evidence>
<name>A0ABZ2SK63_9ENTE</name>
<dbReference type="SUPFAM" id="SSF53474">
    <property type="entry name" value="alpha/beta-Hydrolases"/>
    <property type="match status" value="1"/>
</dbReference>
<dbReference type="InterPro" id="IPR029058">
    <property type="entry name" value="AB_hydrolase_fold"/>
</dbReference>
<accession>A0ABZ2SK63</accession>
<sequence length="193" mass="21759">MDYFFQEGATQQQLVLAFHGTGGNEYQLLTTVAELFPQASLLSFLGSVSEGSQRRFFAPLIDGQLNRQEFDQQTTQFFQEELLTFIQKYQEIILIGYSNGANFILGLLEQHADIADTVILLHPSRLVYSFNQSSEVKIYLTVGAQDNISLPGDGLKLTEELKQFFPNTTMILTDGGHQLTEQEVNDIQKRLGE</sequence>
<dbReference type="RefSeq" id="WP_207942490.1">
    <property type="nucleotide sequence ID" value="NZ_CP147251.1"/>
</dbReference>
<proteinExistence type="predicted"/>
<gene>
    <name evidence="1" type="ORF">DOK78_000873</name>
</gene>
<dbReference type="Gene3D" id="3.40.50.1820">
    <property type="entry name" value="alpha/beta hydrolase"/>
    <property type="match status" value="1"/>
</dbReference>
<dbReference type="Proteomes" id="UP000664701">
    <property type="component" value="Chromosome"/>
</dbReference>
<keyword evidence="2" id="KW-1185">Reference proteome</keyword>
<reference evidence="1 2" key="2">
    <citation type="submission" date="2024-03" db="EMBL/GenBank/DDBJ databases">
        <title>The Genome Sequence of Enterococcus sp. DIV2402.</title>
        <authorList>
            <consortium name="The Broad Institute Genomics Platform"/>
            <consortium name="The Broad Institute Microbial Omics Core"/>
            <consortium name="The Broad Institute Genomic Center for Infectious Diseases"/>
            <person name="Earl A."/>
            <person name="Manson A."/>
            <person name="Gilmore M."/>
            <person name="Schwartman J."/>
            <person name="Shea T."/>
            <person name="Abouelleil A."/>
            <person name="Cao P."/>
            <person name="Chapman S."/>
            <person name="Cusick C."/>
            <person name="Young S."/>
            <person name="Neafsey D."/>
            <person name="Nusbaum C."/>
            <person name="Birren B."/>
        </authorList>
    </citation>
    <scope>NUCLEOTIDE SEQUENCE [LARGE SCALE GENOMIC DNA]</scope>
    <source>
        <strain evidence="1 2">DIV2402</strain>
    </source>
</reference>
<organism evidence="1 2">
    <name type="scientific">Candidatus Enterococcus lowellii</name>
    <dbReference type="NCBI Taxonomy" id="2230877"/>
    <lineage>
        <taxon>Bacteria</taxon>
        <taxon>Bacillati</taxon>
        <taxon>Bacillota</taxon>
        <taxon>Bacilli</taxon>
        <taxon>Lactobacillales</taxon>
        <taxon>Enterococcaceae</taxon>
        <taxon>Enterococcus</taxon>
    </lineage>
</organism>
<reference evidence="1 2" key="1">
    <citation type="submission" date="2021-03" db="EMBL/GenBank/DDBJ databases">
        <authorList>
            <person name="Gilmore M.S."/>
            <person name="Schwartzman J."/>
            <person name="Van Tyne D."/>
            <person name="Martin M."/>
            <person name="Earl A.M."/>
            <person name="Manson A.L."/>
            <person name="Straub T."/>
            <person name="Salamzade R."/>
            <person name="Saavedra J."/>
            <person name="Lebreton F."/>
            <person name="Prichula J."/>
            <person name="Schaufler K."/>
            <person name="Gaca A."/>
            <person name="Sgardioli B."/>
            <person name="Wagenaar J."/>
            <person name="Strong T."/>
        </authorList>
    </citation>
    <scope>NUCLEOTIDE SEQUENCE [LARGE SCALE GENOMIC DNA]</scope>
    <source>
        <strain evidence="1 2">DIV2402</strain>
    </source>
</reference>